<evidence type="ECO:0000313" key="2">
    <source>
        <dbReference type="Proteomes" id="UP000000763"/>
    </source>
</evidence>
<sequence length="105" mass="11785">MAIGVVVQAVGSATSSSSSCNMPHRQRRRIFLDYTSFFSGKCMLLRQFYPSTLFSCRRLSLLVSRSLHCLVFYYSQCSSAAVIARDCGIAPTSHQIRSPKSFEYI</sequence>
<protein>
    <submittedName>
        <fullName evidence="1">Uncharacterized protein</fullName>
    </submittedName>
</protein>
<proteinExistence type="predicted"/>
<dbReference type="AlphaFoldDB" id="Q6YVG5"/>
<name>Q6YVG5_ORYSJ</name>
<gene>
    <name evidence="1" type="primary">P0758B01.11</name>
</gene>
<accession>Q6YVG5</accession>
<evidence type="ECO:0000313" key="1">
    <source>
        <dbReference type="EMBL" id="BAD17640.1"/>
    </source>
</evidence>
<reference evidence="2" key="1">
    <citation type="journal article" date="2005" name="Nature">
        <title>The map-based sequence of the rice genome.</title>
        <authorList>
            <consortium name="International rice genome sequencing project (IRGSP)"/>
            <person name="Matsumoto T."/>
            <person name="Wu J."/>
            <person name="Kanamori H."/>
            <person name="Katayose Y."/>
            <person name="Fujisawa M."/>
            <person name="Namiki N."/>
            <person name="Mizuno H."/>
            <person name="Yamamoto K."/>
            <person name="Antonio B.A."/>
            <person name="Baba T."/>
            <person name="Sakata K."/>
            <person name="Nagamura Y."/>
            <person name="Aoki H."/>
            <person name="Arikawa K."/>
            <person name="Arita K."/>
            <person name="Bito T."/>
            <person name="Chiden Y."/>
            <person name="Fujitsuka N."/>
            <person name="Fukunaka R."/>
            <person name="Hamada M."/>
            <person name="Harada C."/>
            <person name="Hayashi A."/>
            <person name="Hijishita S."/>
            <person name="Honda M."/>
            <person name="Hosokawa S."/>
            <person name="Ichikawa Y."/>
            <person name="Idonuma A."/>
            <person name="Iijima M."/>
            <person name="Ikeda M."/>
            <person name="Ikeno M."/>
            <person name="Ito K."/>
            <person name="Ito S."/>
            <person name="Ito T."/>
            <person name="Ito Y."/>
            <person name="Ito Y."/>
            <person name="Iwabuchi A."/>
            <person name="Kamiya K."/>
            <person name="Karasawa W."/>
            <person name="Kurita K."/>
            <person name="Katagiri S."/>
            <person name="Kikuta A."/>
            <person name="Kobayashi H."/>
            <person name="Kobayashi N."/>
            <person name="Machita K."/>
            <person name="Maehara T."/>
            <person name="Masukawa M."/>
            <person name="Mizubayashi T."/>
            <person name="Mukai Y."/>
            <person name="Nagasaki H."/>
            <person name="Nagata Y."/>
            <person name="Naito S."/>
            <person name="Nakashima M."/>
            <person name="Nakama Y."/>
            <person name="Nakamichi Y."/>
            <person name="Nakamura M."/>
            <person name="Meguro A."/>
            <person name="Negishi M."/>
            <person name="Ohta I."/>
            <person name="Ohta T."/>
            <person name="Okamoto M."/>
            <person name="Ono N."/>
            <person name="Saji S."/>
            <person name="Sakaguchi M."/>
            <person name="Sakai K."/>
            <person name="Shibata M."/>
            <person name="Shimokawa T."/>
            <person name="Song J."/>
            <person name="Takazaki Y."/>
            <person name="Terasawa K."/>
            <person name="Tsugane M."/>
            <person name="Tsuji K."/>
            <person name="Ueda S."/>
            <person name="Waki K."/>
            <person name="Yamagata H."/>
            <person name="Yamamoto M."/>
            <person name="Yamamoto S."/>
            <person name="Yamane H."/>
            <person name="Yoshiki S."/>
            <person name="Yoshihara R."/>
            <person name="Yukawa K."/>
            <person name="Zhong H."/>
            <person name="Yano M."/>
            <person name="Yuan Q."/>
            <person name="Ouyang S."/>
            <person name="Liu J."/>
            <person name="Jones K.M."/>
            <person name="Gansberger K."/>
            <person name="Moffat K."/>
            <person name="Hill J."/>
            <person name="Bera J."/>
            <person name="Fadrosh D."/>
            <person name="Jin S."/>
            <person name="Johri S."/>
            <person name="Kim M."/>
            <person name="Overton L."/>
            <person name="Reardon M."/>
            <person name="Tsitrin T."/>
            <person name="Vuong H."/>
            <person name="Weaver B."/>
            <person name="Ciecko A."/>
            <person name="Tallon L."/>
            <person name="Jackson J."/>
            <person name="Pai G."/>
            <person name="Aken S.V."/>
            <person name="Utterback T."/>
            <person name="Reidmuller S."/>
            <person name="Feldblyum T."/>
            <person name="Hsiao J."/>
            <person name="Zismann V."/>
            <person name="Iobst S."/>
            <person name="de Vazeille A.R."/>
            <person name="Buell C.R."/>
            <person name="Ying K."/>
            <person name="Li Y."/>
            <person name="Lu T."/>
            <person name="Huang Y."/>
            <person name="Zhao Q."/>
            <person name="Feng Q."/>
            <person name="Zhang L."/>
            <person name="Zhu J."/>
            <person name="Weng Q."/>
            <person name="Mu J."/>
            <person name="Lu Y."/>
            <person name="Fan D."/>
            <person name="Liu Y."/>
            <person name="Guan J."/>
            <person name="Zhang Y."/>
            <person name="Yu S."/>
            <person name="Liu X."/>
            <person name="Zhang Y."/>
            <person name="Hong G."/>
            <person name="Han B."/>
            <person name="Choisne N."/>
            <person name="Demange N."/>
            <person name="Orjeda G."/>
            <person name="Samain S."/>
            <person name="Cattolico L."/>
            <person name="Pelletier E."/>
            <person name="Couloux A."/>
            <person name="Segurens B."/>
            <person name="Wincker P."/>
            <person name="D'Hont A."/>
            <person name="Scarpelli C."/>
            <person name="Weissenbach J."/>
            <person name="Salanoubat M."/>
            <person name="Quetier F."/>
            <person name="Yu Y."/>
            <person name="Kim H.R."/>
            <person name="Rambo T."/>
            <person name="Currie J."/>
            <person name="Collura K."/>
            <person name="Luo M."/>
            <person name="Yang T."/>
            <person name="Ammiraju J.S.S."/>
            <person name="Engler F."/>
            <person name="Soderlund C."/>
            <person name="Wing R.A."/>
            <person name="Palmer L.E."/>
            <person name="de la Bastide M."/>
            <person name="Spiegel L."/>
            <person name="Nascimento L."/>
            <person name="Zutavern T."/>
            <person name="O'Shaughnessy A."/>
            <person name="Dike S."/>
            <person name="Dedhia N."/>
            <person name="Preston R."/>
            <person name="Balija V."/>
            <person name="McCombie W.R."/>
            <person name="Chow T."/>
            <person name="Chen H."/>
            <person name="Chung M."/>
            <person name="Chen C."/>
            <person name="Shaw J."/>
            <person name="Wu H."/>
            <person name="Hsiao K."/>
            <person name="Chao Y."/>
            <person name="Chu M."/>
            <person name="Cheng C."/>
            <person name="Hour A."/>
            <person name="Lee P."/>
            <person name="Lin S."/>
            <person name="Lin Y."/>
            <person name="Liou J."/>
            <person name="Liu S."/>
            <person name="Hsing Y."/>
            <person name="Raghuvanshi S."/>
            <person name="Mohanty A."/>
            <person name="Bharti A.K."/>
            <person name="Gaur A."/>
            <person name="Gupta V."/>
            <person name="Kumar D."/>
            <person name="Ravi V."/>
            <person name="Vij S."/>
            <person name="Kapur A."/>
            <person name="Khurana P."/>
            <person name="Khurana P."/>
            <person name="Khurana J.P."/>
            <person name="Tyagi A.K."/>
            <person name="Gaikwad K."/>
            <person name="Singh A."/>
            <person name="Dalal V."/>
            <person name="Srivastava S."/>
            <person name="Dixit A."/>
            <person name="Pal A.K."/>
            <person name="Ghazi I.A."/>
            <person name="Yadav M."/>
            <person name="Pandit A."/>
            <person name="Bhargava A."/>
            <person name="Sureshbabu K."/>
            <person name="Batra K."/>
            <person name="Sharma T.R."/>
            <person name="Mohapatra T."/>
            <person name="Singh N.K."/>
            <person name="Messing J."/>
            <person name="Nelson A.B."/>
            <person name="Fuks G."/>
            <person name="Kavchok S."/>
            <person name="Keizer G."/>
            <person name="Linton E."/>
            <person name="Llaca V."/>
            <person name="Song R."/>
            <person name="Tanyolac B."/>
            <person name="Young S."/>
            <person name="Ho-Il K."/>
            <person name="Hahn J.H."/>
            <person name="Sangsakoo G."/>
            <person name="Vanavichit A."/>
            <person name="de Mattos Luiz.A.T."/>
            <person name="Zimmer P.D."/>
            <person name="Malone G."/>
            <person name="Dellagostin O."/>
            <person name="de Oliveira A.C."/>
            <person name="Bevan M."/>
            <person name="Bancroft I."/>
            <person name="Minx P."/>
            <person name="Cordum H."/>
            <person name="Wilson R."/>
            <person name="Cheng Z."/>
            <person name="Jin W."/>
            <person name="Jiang J."/>
            <person name="Leong S.A."/>
            <person name="Iwama H."/>
            <person name="Gojobori T."/>
            <person name="Itoh T."/>
            <person name="Niimura Y."/>
            <person name="Fujii Y."/>
            <person name="Habara T."/>
            <person name="Sakai H."/>
            <person name="Sato Y."/>
            <person name="Wilson G."/>
            <person name="Kumar K."/>
            <person name="McCouch S."/>
            <person name="Juretic N."/>
            <person name="Hoen D."/>
            <person name="Wright S."/>
            <person name="Bruskiewich R."/>
            <person name="Bureau T."/>
            <person name="Miyao A."/>
            <person name="Hirochika H."/>
            <person name="Nishikawa T."/>
            <person name="Kadowaki K."/>
            <person name="Sugiura M."/>
            <person name="Burr B."/>
            <person name="Sasaki T."/>
        </authorList>
    </citation>
    <scope>NUCLEOTIDE SEQUENCE [LARGE SCALE GENOMIC DNA]</scope>
    <source>
        <strain evidence="2">cv. Nipponbare</strain>
    </source>
</reference>
<dbReference type="Pfam" id="PF12435">
    <property type="entry name" value="DUF3678"/>
    <property type="match status" value="1"/>
</dbReference>
<organism evidence="1 2">
    <name type="scientific">Oryza sativa subsp. japonica</name>
    <name type="common">Rice</name>
    <dbReference type="NCBI Taxonomy" id="39947"/>
    <lineage>
        <taxon>Eukaryota</taxon>
        <taxon>Viridiplantae</taxon>
        <taxon>Streptophyta</taxon>
        <taxon>Embryophyta</taxon>
        <taxon>Tracheophyta</taxon>
        <taxon>Spermatophyta</taxon>
        <taxon>Magnoliopsida</taxon>
        <taxon>Liliopsida</taxon>
        <taxon>Poales</taxon>
        <taxon>Poaceae</taxon>
        <taxon>BOP clade</taxon>
        <taxon>Oryzoideae</taxon>
        <taxon>Oryzeae</taxon>
        <taxon>Oryzinae</taxon>
        <taxon>Oryza</taxon>
        <taxon>Oryza sativa</taxon>
    </lineage>
</organism>
<reference evidence="2" key="2">
    <citation type="journal article" date="2008" name="Nucleic Acids Res.">
        <title>The rice annotation project database (RAP-DB): 2008 update.</title>
        <authorList>
            <consortium name="The rice annotation project (RAP)"/>
        </authorList>
    </citation>
    <scope>GENOME REANNOTATION</scope>
    <source>
        <strain evidence="2">cv. Nipponbare</strain>
    </source>
</reference>
<dbReference type="EMBL" id="AP005826">
    <property type="protein sequence ID" value="BAD17640.1"/>
    <property type="molecule type" value="Genomic_DNA"/>
</dbReference>
<dbReference type="InterPro" id="IPR022146">
    <property type="entry name" value="DUF3678"/>
</dbReference>
<dbReference type="Proteomes" id="UP000000763">
    <property type="component" value="Chromosome 2"/>
</dbReference>